<gene>
    <name evidence="2" type="ORF">MACJ_002644</name>
</gene>
<dbReference type="Proteomes" id="UP000244803">
    <property type="component" value="Chromosome 4"/>
</dbReference>
<feature type="compositionally biased region" description="Polar residues" evidence="1">
    <location>
        <begin position="41"/>
        <end position="52"/>
    </location>
</feature>
<dbReference type="Pfam" id="PF04385">
    <property type="entry name" value="FAINT"/>
    <property type="match status" value="2"/>
</dbReference>
<reference evidence="2" key="1">
    <citation type="submission" date="2022-07" db="EMBL/GenBank/DDBJ databases">
        <title>Evaluation of T. orientalis genome assembly methods using nanopore sequencing and analysis of variation between genomes.</title>
        <authorList>
            <person name="Yam J."/>
            <person name="Micallef M.L."/>
            <person name="Liu M."/>
            <person name="Djordjevic S.P."/>
            <person name="Bogema D.R."/>
            <person name="Jenkins C."/>
        </authorList>
    </citation>
    <scope>NUCLEOTIDE SEQUENCE</scope>
    <source>
        <strain evidence="2">Fish Creek</strain>
    </source>
</reference>
<evidence type="ECO:0000313" key="2">
    <source>
        <dbReference type="EMBL" id="UKJ89394.1"/>
    </source>
</evidence>
<evidence type="ECO:0000256" key="1">
    <source>
        <dbReference type="SAM" id="MobiDB-lite"/>
    </source>
</evidence>
<evidence type="ECO:0000313" key="3">
    <source>
        <dbReference type="Proteomes" id="UP000244803"/>
    </source>
</evidence>
<dbReference type="AlphaFoldDB" id="A0A976M6G3"/>
<dbReference type="InterPro" id="IPR007480">
    <property type="entry name" value="DUF529"/>
</dbReference>
<sequence length="375" mass="41337">MARGHWNLIVQARPTRDYLTASSVSNSSVATPAGEGLAGGESSNQVQASNGDGATPANESEGENQVKTQENTLKESNPEENPINIKVFKADPNDATNTVELDKSDYTVKPSENVKDMYNYTFNDNVNCTIVEFDGKEVWKHDSNRKCGKYPKYLHINHKTQELVLYIDDCIITLKKDRNGNWQENIRKITRKGLISLQSDSSSPDFKLYTQDSKDPNSSIELNDNDYNVIKLADDAVYTFKDNVKCTLIKCGSKEVWRHDGGAYPKKVSNIVTQNKIVIQFAADNIKSYVKESNEWKEELTNSSQSKNVGSTPVQSGDNLELGSLYPDTYGSGVVIGGKSAQSGGQSNDSVLTSGGTNEARAHPDLSYSTTVYLM</sequence>
<feature type="compositionally biased region" description="Polar residues" evidence="1">
    <location>
        <begin position="340"/>
        <end position="357"/>
    </location>
</feature>
<organism evidence="2 3">
    <name type="scientific">Theileria orientalis</name>
    <dbReference type="NCBI Taxonomy" id="68886"/>
    <lineage>
        <taxon>Eukaryota</taxon>
        <taxon>Sar</taxon>
        <taxon>Alveolata</taxon>
        <taxon>Apicomplexa</taxon>
        <taxon>Aconoidasida</taxon>
        <taxon>Piroplasmida</taxon>
        <taxon>Theileriidae</taxon>
        <taxon>Theileria</taxon>
    </lineage>
</organism>
<name>A0A976M6G3_THEOR</name>
<accession>A0A976M6G3</accession>
<protein>
    <submittedName>
        <fullName evidence="2">Uncharacterized protein</fullName>
    </submittedName>
</protein>
<proteinExistence type="predicted"/>
<feature type="region of interest" description="Disordered" evidence="1">
    <location>
        <begin position="337"/>
        <end position="363"/>
    </location>
</feature>
<dbReference type="OrthoDB" id="10602540at2759"/>
<feature type="region of interest" description="Disordered" evidence="1">
    <location>
        <begin position="26"/>
        <end position="84"/>
    </location>
</feature>
<dbReference type="EMBL" id="CP056067">
    <property type="protein sequence ID" value="UKJ89394.1"/>
    <property type="molecule type" value="Genomic_DNA"/>
</dbReference>